<reference evidence="4" key="1">
    <citation type="submission" date="2013-08" db="EMBL/GenBank/DDBJ databases">
        <authorList>
            <person name="Mendez C."/>
            <person name="Richter M."/>
            <person name="Ferrer M."/>
            <person name="Sanchez J."/>
        </authorList>
    </citation>
    <scope>NUCLEOTIDE SEQUENCE</scope>
</reference>
<dbReference type="GO" id="GO:0008783">
    <property type="term" value="F:agmatinase activity"/>
    <property type="evidence" value="ECO:0007669"/>
    <property type="project" value="TreeGrafter"/>
</dbReference>
<proteinExistence type="inferred from homology"/>
<evidence type="ECO:0000256" key="2">
    <source>
        <dbReference type="ARBA" id="ARBA00022723"/>
    </source>
</evidence>
<gene>
    <name evidence="4" type="ORF">B1A_01748</name>
</gene>
<keyword evidence="3" id="KW-0378">Hydrolase</keyword>
<evidence type="ECO:0000313" key="4">
    <source>
        <dbReference type="EMBL" id="EQD79408.1"/>
    </source>
</evidence>
<dbReference type="InterPro" id="IPR020855">
    <property type="entry name" value="Ureohydrolase_Mn_BS"/>
</dbReference>
<keyword evidence="2" id="KW-0479">Metal-binding</keyword>
<dbReference type="PANTHER" id="PTHR11358:SF26">
    <property type="entry name" value="GUANIDINO ACID HYDROLASE, MITOCHONDRIAL"/>
    <property type="match status" value="1"/>
</dbReference>
<protein>
    <submittedName>
        <fullName evidence="4">Agmatinase</fullName>
    </submittedName>
</protein>
<dbReference type="Gene3D" id="3.40.800.10">
    <property type="entry name" value="Ureohydrolase domain"/>
    <property type="match status" value="1"/>
</dbReference>
<evidence type="ECO:0000256" key="3">
    <source>
        <dbReference type="ARBA" id="ARBA00022801"/>
    </source>
</evidence>
<name>T1CD86_9ZZZZ</name>
<organism evidence="4">
    <name type="scientific">mine drainage metagenome</name>
    <dbReference type="NCBI Taxonomy" id="410659"/>
    <lineage>
        <taxon>unclassified sequences</taxon>
        <taxon>metagenomes</taxon>
        <taxon>ecological metagenomes</taxon>
    </lineage>
</organism>
<accession>T1CD86</accession>
<dbReference type="EMBL" id="AUZX01001320">
    <property type="protein sequence ID" value="EQD79408.1"/>
    <property type="molecule type" value="Genomic_DNA"/>
</dbReference>
<comment type="caution">
    <text evidence="4">The sequence shown here is derived from an EMBL/GenBank/DDBJ whole genome shotgun (WGS) entry which is preliminary data.</text>
</comment>
<dbReference type="PROSITE" id="PS51409">
    <property type="entry name" value="ARGINASE_2"/>
    <property type="match status" value="1"/>
</dbReference>
<dbReference type="AlphaFoldDB" id="T1CD86"/>
<reference evidence="4" key="2">
    <citation type="journal article" date="2014" name="ISME J.">
        <title>Microbial stratification in low pH oxic and suboxic macroscopic growths along an acid mine drainage.</title>
        <authorList>
            <person name="Mendez-Garcia C."/>
            <person name="Mesa V."/>
            <person name="Sprenger R.R."/>
            <person name="Richter M."/>
            <person name="Diez M.S."/>
            <person name="Solano J."/>
            <person name="Bargiela R."/>
            <person name="Golyshina O.V."/>
            <person name="Manteca A."/>
            <person name="Ramos J.L."/>
            <person name="Gallego J.R."/>
            <person name="Llorente I."/>
            <person name="Martins Dos Santos V.A."/>
            <person name="Jensen O.N."/>
            <person name="Pelaez A.I."/>
            <person name="Sanchez J."/>
            <person name="Ferrer M."/>
        </authorList>
    </citation>
    <scope>NUCLEOTIDE SEQUENCE</scope>
</reference>
<dbReference type="PANTHER" id="PTHR11358">
    <property type="entry name" value="ARGINASE/AGMATINASE"/>
    <property type="match status" value="1"/>
</dbReference>
<dbReference type="SUPFAM" id="SSF52768">
    <property type="entry name" value="Arginase/deacetylase"/>
    <property type="match status" value="1"/>
</dbReference>
<dbReference type="GO" id="GO:0046872">
    <property type="term" value="F:metal ion binding"/>
    <property type="evidence" value="ECO:0007669"/>
    <property type="project" value="UniProtKB-KW"/>
</dbReference>
<dbReference type="InterPro" id="IPR023696">
    <property type="entry name" value="Ureohydrolase_dom_sf"/>
</dbReference>
<sequence>RIFSFGTRSTSREEFDDPDFNKVQFIRAESILRLGIENAITEAKIPTGQKFYFSIDMDGIDPSYAPAVGTPEPYGIKDTDVRTLIRKFSKSTVGFDVLEFSPLFDNGNTAVLAAKLIQDFIGSREMKN</sequence>
<evidence type="ECO:0000256" key="1">
    <source>
        <dbReference type="ARBA" id="ARBA00009227"/>
    </source>
</evidence>
<comment type="similarity">
    <text evidence="1">Belongs to the arginase family. Agmatinase subfamily.</text>
</comment>
<dbReference type="InterPro" id="IPR006035">
    <property type="entry name" value="Ureohydrolase"/>
</dbReference>
<feature type="non-terminal residue" evidence="4">
    <location>
        <position position="1"/>
    </location>
</feature>
<dbReference type="PROSITE" id="PS01053">
    <property type="entry name" value="ARGINASE_1"/>
    <property type="match status" value="1"/>
</dbReference>
<dbReference type="GO" id="GO:0033389">
    <property type="term" value="P:putrescine biosynthetic process from arginine, via agmatine"/>
    <property type="evidence" value="ECO:0007669"/>
    <property type="project" value="TreeGrafter"/>
</dbReference>
<dbReference type="Pfam" id="PF00491">
    <property type="entry name" value="Arginase"/>
    <property type="match status" value="1"/>
</dbReference>